<name>A0ABD2ACL4_VESSQ</name>
<accession>A0ABD2ACL4</accession>
<sequence>QNGERKERARGCKAIAIKGSFVRIGTVDSQRVRLCWGLLTELVRTLGCHKFRIDMRQEPYRHSWESQLRSMVTWVYGLRVDSCWNTLTESHFPSISFIFQTYNHGKILGPTTRTSVALELGPPLNMAADGPSD</sequence>
<evidence type="ECO:0000313" key="1">
    <source>
        <dbReference type="EMBL" id="KAL2718275.1"/>
    </source>
</evidence>
<feature type="non-terminal residue" evidence="1">
    <location>
        <position position="1"/>
    </location>
</feature>
<evidence type="ECO:0000313" key="2">
    <source>
        <dbReference type="Proteomes" id="UP001607302"/>
    </source>
</evidence>
<dbReference type="Proteomes" id="UP001607302">
    <property type="component" value="Unassembled WGS sequence"/>
</dbReference>
<comment type="caution">
    <text evidence="1">The sequence shown here is derived from an EMBL/GenBank/DDBJ whole genome shotgun (WGS) entry which is preliminary data.</text>
</comment>
<proteinExistence type="predicted"/>
<keyword evidence="2" id="KW-1185">Reference proteome</keyword>
<gene>
    <name evidence="1" type="ORF">V1478_012151</name>
</gene>
<dbReference type="EMBL" id="JAUDFV010000152">
    <property type="protein sequence ID" value="KAL2718275.1"/>
    <property type="molecule type" value="Genomic_DNA"/>
</dbReference>
<dbReference type="AlphaFoldDB" id="A0ABD2ACL4"/>
<reference evidence="1 2" key="1">
    <citation type="journal article" date="2024" name="Ann. Entomol. Soc. Am.">
        <title>Genomic analyses of the southern and eastern yellowjacket wasps (Hymenoptera: Vespidae) reveal evolutionary signatures of social life.</title>
        <authorList>
            <person name="Catto M.A."/>
            <person name="Caine P.B."/>
            <person name="Orr S.E."/>
            <person name="Hunt B.G."/>
            <person name="Goodisman M.A.D."/>
        </authorList>
    </citation>
    <scope>NUCLEOTIDE SEQUENCE [LARGE SCALE GENOMIC DNA]</scope>
    <source>
        <strain evidence="1">233</strain>
        <tissue evidence="1">Head and thorax</tissue>
    </source>
</reference>
<organism evidence="1 2">
    <name type="scientific">Vespula squamosa</name>
    <name type="common">Southern yellow jacket</name>
    <name type="synonym">Wasp</name>
    <dbReference type="NCBI Taxonomy" id="30214"/>
    <lineage>
        <taxon>Eukaryota</taxon>
        <taxon>Metazoa</taxon>
        <taxon>Ecdysozoa</taxon>
        <taxon>Arthropoda</taxon>
        <taxon>Hexapoda</taxon>
        <taxon>Insecta</taxon>
        <taxon>Pterygota</taxon>
        <taxon>Neoptera</taxon>
        <taxon>Endopterygota</taxon>
        <taxon>Hymenoptera</taxon>
        <taxon>Apocrita</taxon>
        <taxon>Aculeata</taxon>
        <taxon>Vespoidea</taxon>
        <taxon>Vespidae</taxon>
        <taxon>Vespinae</taxon>
        <taxon>Vespula</taxon>
    </lineage>
</organism>
<protein>
    <submittedName>
        <fullName evidence="1">Ghkl domain protein</fullName>
    </submittedName>
</protein>